<dbReference type="InterPro" id="IPR040214">
    <property type="entry name" value="BRD10"/>
</dbReference>
<dbReference type="OMA" id="DQDWILP"/>
<feature type="compositionally biased region" description="Basic and acidic residues" evidence="2">
    <location>
        <begin position="991"/>
        <end position="1021"/>
    </location>
</feature>
<evidence type="ECO:0000259" key="3">
    <source>
        <dbReference type="Pfam" id="PF23450"/>
    </source>
</evidence>
<dbReference type="Pfam" id="PF23450">
    <property type="entry name" value="KIAA2026_hel"/>
    <property type="match status" value="1"/>
</dbReference>
<name>E2BNL1_HARSA</name>
<feature type="coiled-coil region" evidence="1">
    <location>
        <begin position="717"/>
        <end position="744"/>
    </location>
</feature>
<feature type="compositionally biased region" description="Polar residues" evidence="2">
    <location>
        <begin position="541"/>
        <end position="551"/>
    </location>
</feature>
<feature type="compositionally biased region" description="Polar residues" evidence="2">
    <location>
        <begin position="962"/>
        <end position="980"/>
    </location>
</feature>
<feature type="compositionally biased region" description="Basic and acidic residues" evidence="2">
    <location>
        <begin position="816"/>
        <end position="864"/>
    </location>
</feature>
<feature type="region of interest" description="Disordered" evidence="2">
    <location>
        <begin position="343"/>
        <end position="367"/>
    </location>
</feature>
<feature type="compositionally biased region" description="Basic residues" evidence="2">
    <location>
        <begin position="946"/>
        <end position="961"/>
    </location>
</feature>
<feature type="compositionally biased region" description="Polar residues" evidence="2">
    <location>
        <begin position="347"/>
        <end position="365"/>
    </location>
</feature>
<evidence type="ECO:0000256" key="1">
    <source>
        <dbReference type="SAM" id="Coils"/>
    </source>
</evidence>
<dbReference type="Proteomes" id="UP000008237">
    <property type="component" value="Unassembled WGS sequence"/>
</dbReference>
<feature type="compositionally biased region" description="Basic residues" evidence="2">
    <location>
        <begin position="579"/>
        <end position="588"/>
    </location>
</feature>
<feature type="compositionally biased region" description="Polar residues" evidence="2">
    <location>
        <begin position="512"/>
        <end position="521"/>
    </location>
</feature>
<feature type="compositionally biased region" description="Acidic residues" evidence="2">
    <location>
        <begin position="629"/>
        <end position="638"/>
    </location>
</feature>
<feature type="compositionally biased region" description="Acidic residues" evidence="2">
    <location>
        <begin position="890"/>
        <end position="902"/>
    </location>
</feature>
<dbReference type="PANTHER" id="PTHR31095:SF3">
    <property type="entry name" value="RIKEN CDNA 9930021J03 GENE"/>
    <property type="match status" value="1"/>
</dbReference>
<feature type="compositionally biased region" description="Polar residues" evidence="2">
    <location>
        <begin position="1300"/>
        <end position="1313"/>
    </location>
</feature>
<feature type="region of interest" description="Disordered" evidence="2">
    <location>
        <begin position="1177"/>
        <end position="1327"/>
    </location>
</feature>
<proteinExistence type="predicted"/>
<dbReference type="InParanoid" id="E2BNL1"/>
<evidence type="ECO:0000256" key="2">
    <source>
        <dbReference type="SAM" id="MobiDB-lite"/>
    </source>
</evidence>
<evidence type="ECO:0000313" key="4">
    <source>
        <dbReference type="EMBL" id="EFN82790.1"/>
    </source>
</evidence>
<dbReference type="EMBL" id="GL449414">
    <property type="protein sequence ID" value="EFN82790.1"/>
    <property type="molecule type" value="Genomic_DNA"/>
</dbReference>
<feature type="region of interest" description="Disordered" evidence="2">
    <location>
        <begin position="262"/>
        <end position="285"/>
    </location>
</feature>
<feature type="compositionally biased region" description="Basic and acidic residues" evidence="2">
    <location>
        <begin position="589"/>
        <end position="599"/>
    </location>
</feature>
<gene>
    <name evidence="4" type="ORF">EAI_01949</name>
</gene>
<keyword evidence="1" id="KW-0175">Coiled coil</keyword>
<feature type="region of interest" description="Disordered" evidence="2">
    <location>
        <begin position="927"/>
        <end position="1032"/>
    </location>
</feature>
<feature type="domain" description="Uncharacterized bromodomain-containing protein 10 helical" evidence="3">
    <location>
        <begin position="39"/>
        <end position="181"/>
    </location>
</feature>
<organism evidence="5">
    <name type="scientific">Harpegnathos saltator</name>
    <name type="common">Jerdon's jumping ant</name>
    <dbReference type="NCBI Taxonomy" id="610380"/>
    <lineage>
        <taxon>Eukaryota</taxon>
        <taxon>Metazoa</taxon>
        <taxon>Ecdysozoa</taxon>
        <taxon>Arthropoda</taxon>
        <taxon>Hexapoda</taxon>
        <taxon>Insecta</taxon>
        <taxon>Pterygota</taxon>
        <taxon>Neoptera</taxon>
        <taxon>Endopterygota</taxon>
        <taxon>Hymenoptera</taxon>
        <taxon>Apocrita</taxon>
        <taxon>Aculeata</taxon>
        <taxon>Formicoidea</taxon>
        <taxon>Formicidae</taxon>
        <taxon>Ponerinae</taxon>
        <taxon>Ponerini</taxon>
        <taxon>Harpegnathos</taxon>
    </lineage>
</organism>
<feature type="compositionally biased region" description="Basic and acidic residues" evidence="2">
    <location>
        <begin position="565"/>
        <end position="578"/>
    </location>
</feature>
<feature type="compositionally biased region" description="Polar residues" evidence="2">
    <location>
        <begin position="1217"/>
        <end position="1227"/>
    </location>
</feature>
<keyword evidence="5" id="KW-1185">Reference proteome</keyword>
<evidence type="ECO:0000313" key="5">
    <source>
        <dbReference type="Proteomes" id="UP000008237"/>
    </source>
</evidence>
<feature type="compositionally biased region" description="Low complexity" evidence="2">
    <location>
        <begin position="266"/>
        <end position="278"/>
    </location>
</feature>
<dbReference type="InterPro" id="IPR056522">
    <property type="entry name" value="KIAA2026_hel"/>
</dbReference>
<feature type="region of interest" description="Disordered" evidence="2">
    <location>
        <begin position="805"/>
        <end position="902"/>
    </location>
</feature>
<dbReference type="OrthoDB" id="21449at2759"/>
<dbReference type="PANTHER" id="PTHR31095">
    <property type="entry name" value="RIKEN CDNA 9930021J03 GENE"/>
    <property type="match status" value="1"/>
</dbReference>
<feature type="compositionally biased region" description="Polar residues" evidence="2">
    <location>
        <begin position="1246"/>
        <end position="1283"/>
    </location>
</feature>
<feature type="region of interest" description="Disordered" evidence="2">
    <location>
        <begin position="494"/>
        <end position="641"/>
    </location>
</feature>
<feature type="compositionally biased region" description="Acidic residues" evidence="2">
    <location>
        <begin position="930"/>
        <end position="939"/>
    </location>
</feature>
<reference evidence="4 5" key="1">
    <citation type="journal article" date="2010" name="Science">
        <title>Genomic comparison of the ants Camponotus floridanus and Harpegnathos saltator.</title>
        <authorList>
            <person name="Bonasio R."/>
            <person name="Zhang G."/>
            <person name="Ye C."/>
            <person name="Mutti N.S."/>
            <person name="Fang X."/>
            <person name="Qin N."/>
            <person name="Donahue G."/>
            <person name="Yang P."/>
            <person name="Li Q."/>
            <person name="Li C."/>
            <person name="Zhang P."/>
            <person name="Huang Z."/>
            <person name="Berger S.L."/>
            <person name="Reinberg D."/>
            <person name="Wang J."/>
            <person name="Liebig J."/>
        </authorList>
    </citation>
    <scope>NUCLEOTIDE SEQUENCE [LARGE SCALE GENOMIC DNA]</scope>
    <source>
        <strain evidence="4 5">R22 G/1</strain>
    </source>
</reference>
<dbReference type="STRING" id="610380.E2BNL1"/>
<accession>E2BNL1</accession>
<sequence length="1419" mass="158246">MSRKSRKRKSNGEEQAVLDGEQDNFFSDEIRDEMETMWEIPQIFHFLHLTRESLNIPQLSMYEMERMLSIPRASKQLANIMTCLLSSPIIKAKLRKVPPMPYEFWINILAHKMGSWFKVYYSKHKDAIKVLETIGVEPEFWNIFPDASLLDGKDFENLSFKQRAWLLKTVCDTIMHTRKTVQEDMAKQPWEDQFETTLGIDRYGARYIYFPQFIASDLRIYRLCLDNKIFSTVKPVRPKQEANSNTANSLRAKLNRYRIRRAQSSNNNNNNNNNNNKNLSERPNRCESRIEDKDLGYKCNNDSATSSFISEDTNLSSTSTCSNNNNISLDAVNRKRCRSLSKMSEESVLSNARSSGYDTNTSSDNRSLDDDDAKVFKGFSNIQSDNCKIGMINGILDDLKLEIDENKEQNGCESNKLERSKGGRDFEGFCNKIADSCVEKTLTVEKKESERSVDHLTGVSKTDDEKLNEIIISAESSKLPAGVCSARVSVSDNVGDNISTSSKSDDEKLSETKSGGDNISDNCKENGVNRNRTFNGAHRASFSNKTSLSNRVSRRKSDGNISPSRKAESNDSIQERSPCKRQLRSRHRATQDNAKDAVKKAKKETKKRVESGDEAVVNSSASEAHLEETVDDDSDDYTNSDHGYNLRRSSRLKTDECKKHFNNLLSDLSVSDFHLVVDSVEALRDLISSFTEGESKGTDVDIADIVPLCETKLVKRLTELLNSLEDVETTLKDATRKAKSKLQREWSNLKEGQVGVCCSSVEDQDSSAEGGLSSNWWVLGSQGCPLSAPGDATLQTLPQLALSSFGSQSQQPCPESGEHKNEDKSAERDCCESRESDGERRSGDEKAGVKAEGGEQVEKKEQERKRKRERKHKEETDVTSNGEEQFYSDYESDQNELEEWTDVEAVYAAPGAPADTSASHIAPKVRYADDWSETEDSDQDWILPGTRKRKNKRPPTNRRIKSFQNKLQNIRENASQSTVAFSMPNPSGAKTGKDKSKDNSKEPRSETPNDTKLSNGRERSAASHRVKAANPKQAIPLQDAVCKFETGSSVHSELDIKDEGPIYESNAGQYVKNYNLNPQQNYVLKNDSRPIDYYAIPQTISIPNMPVVRQDYYIQSAPNYIIQNPQASFLSPAQQPQQQPQQPTVIYQQQAILAQPFVNNVSYAYTTQPQFNVVANNPALTSQPQPRPQNPAQPATRPQSRPAGQQNRYIAPRRNPVQPNVTITRGNAPSRDNCPKPAAKPKSVRSKSQQPRASNSNVTPRRRSTPQISTTDSSGQQKTTSLIVLSDSDDEIEMIITEKSAGNNEKGASTSAPTDRPKVTPPRSANSTKQIPIVTSDALIPSTKGVIPPQIIERMNQGGISITPVKSAAPQTASNTQLVVVVNETGSHYALALPNGSKLILTPEQVAQIRASNGGKLIL</sequence>
<protein>
    <submittedName>
        <fullName evidence="4">Uncharacterized protein ENSP00000382813</fullName>
    </submittedName>
</protein>